<keyword evidence="5" id="KW-0547">Nucleotide-binding</keyword>
<feature type="compositionally biased region" description="Basic and acidic residues" evidence="2">
    <location>
        <begin position="425"/>
        <end position="434"/>
    </location>
</feature>
<dbReference type="InterPro" id="IPR058660">
    <property type="entry name" value="WHD_DnaB"/>
</dbReference>
<reference evidence="6" key="1">
    <citation type="submission" date="2016-10" db="EMBL/GenBank/DDBJ databases">
        <authorList>
            <person name="Varghese N."/>
            <person name="Submissions S."/>
        </authorList>
    </citation>
    <scope>NUCLEOTIDE SEQUENCE [LARGE SCALE GENOMIC DNA]</scope>
    <source>
        <strain evidence="6">CGMCC 1.3703</strain>
    </source>
</reference>
<dbReference type="STRING" id="240303.SAMN05421677_101103"/>
<evidence type="ECO:0000256" key="1">
    <source>
        <dbReference type="ARBA" id="ARBA00093462"/>
    </source>
</evidence>
<feature type="region of interest" description="Disordered" evidence="2">
    <location>
        <begin position="272"/>
        <end position="295"/>
    </location>
</feature>
<evidence type="ECO:0000259" key="4">
    <source>
        <dbReference type="Pfam" id="PF25888"/>
    </source>
</evidence>
<keyword evidence="5" id="KW-0378">Hydrolase</keyword>
<feature type="region of interest" description="Disordered" evidence="2">
    <location>
        <begin position="397"/>
        <end position="442"/>
    </location>
</feature>
<dbReference type="Gene3D" id="1.10.10.630">
    <property type="entry name" value="DnaD domain-like"/>
    <property type="match status" value="1"/>
</dbReference>
<dbReference type="OrthoDB" id="2082007at2"/>
<dbReference type="Pfam" id="PF25888">
    <property type="entry name" value="WHD_DnaB"/>
    <property type="match status" value="1"/>
</dbReference>
<feature type="domain" description="Replicative helicase loading/DNA remodeling protein DnaB N-terminal winged helix" evidence="4">
    <location>
        <begin position="10"/>
        <end position="246"/>
    </location>
</feature>
<name>A0A1H0E608_HALAD</name>
<organism evidence="5 6">
    <name type="scientific">Halobacillus aidingensis</name>
    <dbReference type="NCBI Taxonomy" id="240303"/>
    <lineage>
        <taxon>Bacteria</taxon>
        <taxon>Bacillati</taxon>
        <taxon>Bacillota</taxon>
        <taxon>Bacilli</taxon>
        <taxon>Bacillales</taxon>
        <taxon>Bacillaceae</taxon>
        <taxon>Halobacillus</taxon>
    </lineage>
</organism>
<dbReference type="Pfam" id="PF07261">
    <property type="entry name" value="DnaB_2"/>
    <property type="match status" value="1"/>
</dbReference>
<dbReference type="InterPro" id="IPR034829">
    <property type="entry name" value="DnaD-like_sf"/>
</dbReference>
<evidence type="ECO:0000256" key="2">
    <source>
        <dbReference type="SAM" id="MobiDB-lite"/>
    </source>
</evidence>
<feature type="domain" description="DnaB/C C-terminal" evidence="3">
    <location>
        <begin position="322"/>
        <end position="386"/>
    </location>
</feature>
<comment type="similarity">
    <text evidence="1">Belongs to the DnaB/DnaD family.</text>
</comment>
<keyword evidence="6" id="KW-1185">Reference proteome</keyword>
<dbReference type="AlphaFoldDB" id="A0A1H0E608"/>
<evidence type="ECO:0000259" key="3">
    <source>
        <dbReference type="Pfam" id="PF07261"/>
    </source>
</evidence>
<dbReference type="Proteomes" id="UP000198860">
    <property type="component" value="Unassembled WGS sequence"/>
</dbReference>
<proteinExistence type="inferred from homology"/>
<accession>A0A1H0E608</accession>
<keyword evidence="5" id="KW-0347">Helicase</keyword>
<evidence type="ECO:0000313" key="6">
    <source>
        <dbReference type="Proteomes" id="UP000198860"/>
    </source>
</evidence>
<gene>
    <name evidence="5" type="ORF">SAMN05421677_101103</name>
</gene>
<dbReference type="EMBL" id="FNIZ01000001">
    <property type="protein sequence ID" value="SDN77864.1"/>
    <property type="molecule type" value="Genomic_DNA"/>
</dbReference>
<keyword evidence="5" id="KW-0067">ATP-binding</keyword>
<protein>
    <submittedName>
        <fullName evidence="5">Replicative DNA helicase loader DnaB</fullName>
    </submittedName>
</protein>
<dbReference type="RefSeq" id="WP_089650562.1">
    <property type="nucleotide sequence ID" value="NZ_FNIZ01000001.1"/>
</dbReference>
<feature type="compositionally biased region" description="Basic and acidic residues" evidence="2">
    <location>
        <begin position="272"/>
        <end position="290"/>
    </location>
</feature>
<dbReference type="InterPro" id="IPR006343">
    <property type="entry name" value="DnaB/C_C"/>
</dbReference>
<sequence length="455" mass="52962">MSYSIGKLLPVDGFKIIRNGELPRSFHRSLSHLYQPIVGRLAVSLYHVLISESDMVEGDQVQSHHTLMSYLSAPLDKIYEARGKLEAIGLLRTFRSIDEDQQAVYLYSVRPPFSPEEFFLDDMLSLLLHYELGKEKYERLQSRLLNARQTLDGFTEVTATFDEVFHNKMIETVQRETETIAKQQNHQPESRGPVASMDRVDFHWLNHALKKRMYPSEQILNGRNKKLIVQLATLYDLSNTELEKAVTWAIDENHYLVEEELKAACHDFMKEQKNDRQRESALDRREKMKVENTSTNGTKEDQFIQMLEEISPRELLEDVSNGNRASEQDLKMIRDVMTEQGIEPGVMNVLVHYVLLKTDMKLSKPYLEKIASHWARKNVTTVRQAMNLAKAEHQKYQQWGKQKSQKRKNQKEEVIPAWFTQQEAPQHEKHEKQEAAQVNTDDIAARIKRLTNKGN</sequence>
<dbReference type="GO" id="GO:0004386">
    <property type="term" value="F:helicase activity"/>
    <property type="evidence" value="ECO:0007669"/>
    <property type="project" value="UniProtKB-KW"/>
</dbReference>
<evidence type="ECO:0000313" key="5">
    <source>
        <dbReference type="EMBL" id="SDN77864.1"/>
    </source>
</evidence>